<keyword evidence="3" id="KW-1185">Reference proteome</keyword>
<gene>
    <name evidence="2" type="ORF">MRATA1EN1_LOCUS22663</name>
</gene>
<dbReference type="Proteomes" id="UP001176941">
    <property type="component" value="Chromosome 34"/>
</dbReference>
<feature type="region of interest" description="Disordered" evidence="1">
    <location>
        <begin position="1"/>
        <end position="71"/>
    </location>
</feature>
<accession>A0ABN8ZN96</accession>
<evidence type="ECO:0000313" key="3">
    <source>
        <dbReference type="Proteomes" id="UP001176941"/>
    </source>
</evidence>
<feature type="compositionally biased region" description="Basic and acidic residues" evidence="1">
    <location>
        <begin position="105"/>
        <end position="131"/>
    </location>
</feature>
<organism evidence="2 3">
    <name type="scientific">Rangifer tarandus platyrhynchus</name>
    <name type="common">Svalbard reindeer</name>
    <dbReference type="NCBI Taxonomy" id="3082113"/>
    <lineage>
        <taxon>Eukaryota</taxon>
        <taxon>Metazoa</taxon>
        <taxon>Chordata</taxon>
        <taxon>Craniata</taxon>
        <taxon>Vertebrata</taxon>
        <taxon>Euteleostomi</taxon>
        <taxon>Mammalia</taxon>
        <taxon>Eutheria</taxon>
        <taxon>Laurasiatheria</taxon>
        <taxon>Artiodactyla</taxon>
        <taxon>Ruminantia</taxon>
        <taxon>Pecora</taxon>
        <taxon>Cervidae</taxon>
        <taxon>Odocoileinae</taxon>
        <taxon>Rangifer</taxon>
    </lineage>
</organism>
<feature type="region of interest" description="Disordered" evidence="1">
    <location>
        <begin position="94"/>
        <end position="134"/>
    </location>
</feature>
<sequence>MGPPKRSLRMVGAAETLTQSPPSVSGRELTPQAGTADRSWGKGAGQSSRPRQGRGHRPQESRPLRTDRALFRQKRRRWRTLQVPHEESGILFLQESREDDLEGQELERVSGRQKTEAKREQNEEGLGEEKGGCGGPAAVALPPNWRQRALLLQFPAAPWMRPLVFSVRLQTYTPPQPRVSGRHEDEFLECFQANGVQTTDHVRTAEPLHSLTDGSHFRERVLHVLTATC</sequence>
<feature type="compositionally biased region" description="Basic and acidic residues" evidence="1">
    <location>
        <begin position="57"/>
        <end position="70"/>
    </location>
</feature>
<evidence type="ECO:0000256" key="1">
    <source>
        <dbReference type="SAM" id="MobiDB-lite"/>
    </source>
</evidence>
<evidence type="ECO:0000313" key="2">
    <source>
        <dbReference type="EMBL" id="CAI9173701.1"/>
    </source>
</evidence>
<name>A0ABN8ZN96_RANTA</name>
<protein>
    <submittedName>
        <fullName evidence="2">Uncharacterized protein</fullName>
    </submittedName>
</protein>
<proteinExistence type="predicted"/>
<reference evidence="2" key="1">
    <citation type="submission" date="2023-04" db="EMBL/GenBank/DDBJ databases">
        <authorList>
            <consortium name="ELIXIR-Norway"/>
        </authorList>
    </citation>
    <scope>NUCLEOTIDE SEQUENCE [LARGE SCALE GENOMIC DNA]</scope>
</reference>
<dbReference type="EMBL" id="OX460345">
    <property type="protein sequence ID" value="CAI9173701.1"/>
    <property type="molecule type" value="Genomic_DNA"/>
</dbReference>